<dbReference type="RefSeq" id="WP_091593060.1">
    <property type="nucleotide sequence ID" value="NZ_JBHRWG010000004.1"/>
</dbReference>
<feature type="compositionally biased region" description="Low complexity" evidence="6">
    <location>
        <begin position="292"/>
        <end position="304"/>
    </location>
</feature>
<keyword evidence="5 7" id="KW-0472">Membrane</keyword>
<dbReference type="GO" id="GO:0016020">
    <property type="term" value="C:membrane"/>
    <property type="evidence" value="ECO:0007669"/>
    <property type="project" value="UniProtKB-SubCell"/>
</dbReference>
<dbReference type="AlphaFoldDB" id="A0A1C3N787"/>
<evidence type="ECO:0000313" key="9">
    <source>
        <dbReference type="EMBL" id="SBV28454.1"/>
    </source>
</evidence>
<evidence type="ECO:0000256" key="5">
    <source>
        <dbReference type="ARBA" id="ARBA00023136"/>
    </source>
</evidence>
<dbReference type="InterPro" id="IPR050638">
    <property type="entry name" value="AA-Vitamin_Transporters"/>
</dbReference>
<feature type="transmembrane region" description="Helical" evidence="7">
    <location>
        <begin position="30"/>
        <end position="49"/>
    </location>
</feature>
<feature type="transmembrane region" description="Helical" evidence="7">
    <location>
        <begin position="61"/>
        <end position="82"/>
    </location>
</feature>
<evidence type="ECO:0000256" key="1">
    <source>
        <dbReference type="ARBA" id="ARBA00004141"/>
    </source>
</evidence>
<evidence type="ECO:0000256" key="6">
    <source>
        <dbReference type="SAM" id="MobiDB-lite"/>
    </source>
</evidence>
<keyword evidence="4 7" id="KW-1133">Transmembrane helix</keyword>
<protein>
    <submittedName>
        <fullName evidence="9">O-acetylserine/cysteine efflux transporter</fullName>
    </submittedName>
</protein>
<comment type="subcellular location">
    <subcellularLocation>
        <location evidence="1">Membrane</location>
        <topology evidence="1">Multi-pass membrane protein</topology>
    </subcellularLocation>
</comment>
<evidence type="ECO:0000259" key="8">
    <source>
        <dbReference type="Pfam" id="PF00892"/>
    </source>
</evidence>
<dbReference type="PATRIC" id="fig|307121.4.peg.4088"/>
<feature type="transmembrane region" description="Helical" evidence="7">
    <location>
        <begin position="88"/>
        <end position="108"/>
    </location>
</feature>
<feature type="transmembrane region" description="Helical" evidence="7">
    <location>
        <begin position="238"/>
        <end position="257"/>
    </location>
</feature>
<reference evidence="10" key="1">
    <citation type="submission" date="2016-06" db="EMBL/GenBank/DDBJ databases">
        <authorList>
            <person name="Varghese N."/>
        </authorList>
    </citation>
    <scope>NUCLEOTIDE SEQUENCE [LARGE SCALE GENOMIC DNA]</scope>
    <source>
        <strain evidence="10">DSM 45344</strain>
    </source>
</reference>
<dbReference type="InterPro" id="IPR037185">
    <property type="entry name" value="EmrE-like"/>
</dbReference>
<evidence type="ECO:0000256" key="3">
    <source>
        <dbReference type="ARBA" id="ARBA00022692"/>
    </source>
</evidence>
<sequence length="314" mass="32301">MRMSHRLQAVLVAAIWGVNFVVVEVGLRDLPPLVLTALRFVVVAVPLVFFVPRPTARARYVIAYGLVLGVLKFGVLFSAMALGMGAGLASLVLQAQALASVVLAALLLRERPARRQIAGVLVGSAGIGVLAASGGGHTTAIGFALTLFAAASWAVANIVVRASGETRPISLLVWSSLVPPLPLFGLAAVVDGPQVVLDSLLGLSWQALAAIGYVAYVSTLVGFGLWNHLIGRYSVARIAPFSLLVPVFGLTASWLFLGERMTGAEAVAALIVLVGLALVIGGVRPPRPTAPDPAASPSSVAAPSGVTDAVRTGK</sequence>
<gene>
    <name evidence="9" type="ORF">GA0070620_3997</name>
</gene>
<evidence type="ECO:0000256" key="4">
    <source>
        <dbReference type="ARBA" id="ARBA00022989"/>
    </source>
</evidence>
<comment type="similarity">
    <text evidence="2">Belongs to the EamA transporter family.</text>
</comment>
<dbReference type="Pfam" id="PF00892">
    <property type="entry name" value="EamA"/>
    <property type="match status" value="2"/>
</dbReference>
<feature type="transmembrane region" description="Helical" evidence="7">
    <location>
        <begin position="263"/>
        <end position="283"/>
    </location>
</feature>
<name>A0A1C3N787_9ACTN</name>
<dbReference type="PANTHER" id="PTHR32322:SF9">
    <property type="entry name" value="AMINO-ACID METABOLITE EFFLUX PUMP-RELATED"/>
    <property type="match status" value="1"/>
</dbReference>
<feature type="transmembrane region" description="Helical" evidence="7">
    <location>
        <begin position="117"/>
        <end position="134"/>
    </location>
</feature>
<dbReference type="STRING" id="307121.GA0070620_3997"/>
<dbReference type="SUPFAM" id="SSF103481">
    <property type="entry name" value="Multidrug resistance efflux transporter EmrE"/>
    <property type="match status" value="2"/>
</dbReference>
<dbReference type="InterPro" id="IPR000620">
    <property type="entry name" value="EamA_dom"/>
</dbReference>
<evidence type="ECO:0000256" key="2">
    <source>
        <dbReference type="ARBA" id="ARBA00007362"/>
    </source>
</evidence>
<feature type="transmembrane region" description="Helical" evidence="7">
    <location>
        <begin position="140"/>
        <end position="159"/>
    </location>
</feature>
<keyword evidence="10" id="KW-1185">Reference proteome</keyword>
<feature type="transmembrane region" description="Helical" evidence="7">
    <location>
        <begin position="202"/>
        <end position="226"/>
    </location>
</feature>
<feature type="region of interest" description="Disordered" evidence="6">
    <location>
        <begin position="288"/>
        <end position="314"/>
    </location>
</feature>
<keyword evidence="3 7" id="KW-0812">Transmembrane</keyword>
<accession>A0A1C3N787</accession>
<dbReference type="Proteomes" id="UP000199393">
    <property type="component" value="Chromosome I"/>
</dbReference>
<dbReference type="OrthoDB" id="9812521at2"/>
<proteinExistence type="inferred from homology"/>
<feature type="domain" description="EamA" evidence="8">
    <location>
        <begin position="141"/>
        <end position="280"/>
    </location>
</feature>
<organism evidence="9 10">
    <name type="scientific">Micromonospora krabiensis</name>
    <dbReference type="NCBI Taxonomy" id="307121"/>
    <lineage>
        <taxon>Bacteria</taxon>
        <taxon>Bacillati</taxon>
        <taxon>Actinomycetota</taxon>
        <taxon>Actinomycetes</taxon>
        <taxon>Micromonosporales</taxon>
        <taxon>Micromonosporaceae</taxon>
        <taxon>Micromonospora</taxon>
    </lineage>
</organism>
<evidence type="ECO:0000256" key="7">
    <source>
        <dbReference type="SAM" id="Phobius"/>
    </source>
</evidence>
<dbReference type="PANTHER" id="PTHR32322">
    <property type="entry name" value="INNER MEMBRANE TRANSPORTER"/>
    <property type="match status" value="1"/>
</dbReference>
<feature type="transmembrane region" description="Helical" evidence="7">
    <location>
        <begin position="171"/>
        <end position="190"/>
    </location>
</feature>
<dbReference type="EMBL" id="LT598496">
    <property type="protein sequence ID" value="SBV28454.1"/>
    <property type="molecule type" value="Genomic_DNA"/>
</dbReference>
<feature type="domain" description="EamA" evidence="8">
    <location>
        <begin position="8"/>
        <end position="130"/>
    </location>
</feature>
<evidence type="ECO:0000313" key="10">
    <source>
        <dbReference type="Proteomes" id="UP000199393"/>
    </source>
</evidence>